<protein>
    <recommendedName>
        <fullName evidence="1">Aminoglycoside phosphotransferase domain-containing protein</fullName>
    </recommendedName>
</protein>
<feature type="domain" description="Aminoglycoside phosphotransferase" evidence="1">
    <location>
        <begin position="150"/>
        <end position="299"/>
    </location>
</feature>
<dbReference type="InterPro" id="IPR002575">
    <property type="entry name" value="Aminoglycoside_PTrfase"/>
</dbReference>
<dbReference type="Pfam" id="PF13671">
    <property type="entry name" value="AAA_33"/>
    <property type="match status" value="1"/>
</dbReference>
<evidence type="ECO:0000313" key="2">
    <source>
        <dbReference type="EMBL" id="SHF67627.1"/>
    </source>
</evidence>
<dbReference type="SUPFAM" id="SSF52540">
    <property type="entry name" value="P-loop containing nucleoside triphosphate hydrolases"/>
    <property type="match status" value="1"/>
</dbReference>
<dbReference type="InterPro" id="IPR052732">
    <property type="entry name" value="Cell-binding_unc_protein"/>
</dbReference>
<gene>
    <name evidence="2" type="ORF">SAMN02745117_02411</name>
</gene>
<evidence type="ECO:0000259" key="1">
    <source>
        <dbReference type="Pfam" id="PF01636"/>
    </source>
</evidence>
<dbReference type="Gene3D" id="3.40.50.300">
    <property type="entry name" value="P-loop containing nucleotide triphosphate hydrolases"/>
    <property type="match status" value="1"/>
</dbReference>
<name>A0A1M5DKX3_9BURK</name>
<accession>A0A1M5DKX3</accession>
<evidence type="ECO:0000313" key="3">
    <source>
        <dbReference type="Proteomes" id="UP000184327"/>
    </source>
</evidence>
<dbReference type="SUPFAM" id="SSF56112">
    <property type="entry name" value="Protein kinase-like (PK-like)"/>
    <property type="match status" value="1"/>
</dbReference>
<dbReference type="EMBL" id="FQUZ01000034">
    <property type="protein sequence ID" value="SHF67627.1"/>
    <property type="molecule type" value="Genomic_DNA"/>
</dbReference>
<dbReference type="STRING" id="1122156.SAMN02745117_02411"/>
<dbReference type="RefSeq" id="WP_143164519.1">
    <property type="nucleotide sequence ID" value="NZ_FQUZ01000034.1"/>
</dbReference>
<dbReference type="Gene3D" id="3.90.1200.10">
    <property type="match status" value="1"/>
</dbReference>
<proteinExistence type="predicted"/>
<dbReference type="OrthoDB" id="9810277at2"/>
<dbReference type="PANTHER" id="PTHR43883:SF1">
    <property type="entry name" value="GLUCONOKINASE"/>
    <property type="match status" value="1"/>
</dbReference>
<dbReference type="AlphaFoldDB" id="A0A1M5DKX3"/>
<dbReference type="InterPro" id="IPR027417">
    <property type="entry name" value="P-loop_NTPase"/>
</dbReference>
<dbReference type="Pfam" id="PF01636">
    <property type="entry name" value="APH"/>
    <property type="match status" value="1"/>
</dbReference>
<reference evidence="2 3" key="1">
    <citation type="submission" date="2016-11" db="EMBL/GenBank/DDBJ databases">
        <authorList>
            <person name="Jaros S."/>
            <person name="Januszkiewicz K."/>
            <person name="Wedrychowicz H."/>
        </authorList>
    </citation>
    <scope>NUCLEOTIDE SEQUENCE [LARGE SCALE GENOMIC DNA]</scope>
    <source>
        <strain evidence="2 3">DSM 16112</strain>
    </source>
</reference>
<dbReference type="InterPro" id="IPR011009">
    <property type="entry name" value="Kinase-like_dom_sf"/>
</dbReference>
<dbReference type="Proteomes" id="UP000184327">
    <property type="component" value="Unassembled WGS sequence"/>
</dbReference>
<dbReference type="PANTHER" id="PTHR43883">
    <property type="entry name" value="SLR0207 PROTEIN"/>
    <property type="match status" value="1"/>
</dbReference>
<keyword evidence="3" id="KW-1185">Reference proteome</keyword>
<organism evidence="2 3">
    <name type="scientific">Lampropedia hyalina DSM 16112</name>
    <dbReference type="NCBI Taxonomy" id="1122156"/>
    <lineage>
        <taxon>Bacteria</taxon>
        <taxon>Pseudomonadati</taxon>
        <taxon>Pseudomonadota</taxon>
        <taxon>Betaproteobacteria</taxon>
        <taxon>Burkholderiales</taxon>
        <taxon>Comamonadaceae</taxon>
        <taxon>Lampropedia</taxon>
    </lineage>
</organism>
<sequence length="527" mass="58176">MTDSPTDMADSEALVQALQHALQQHTGAPVQLLQTHISWVLLAGDCAYKLKKPVRFPFLDFSTPALRQHFCEEEVRLNRRLAPELYLDVLPVQGTPAAPRLSLSAADASPDAHPEEVASIDHLVRMRRFAADSLLSERVQQGLAGQDDMRVLAQRLAAFHQSLPGTPPEAAYGSPALVLEEVLKVLQPLDTSAFSASVPQWRGWVQGQAQRLQAVWQQRRDAGWVRECHGDLHLGNVVKLADTVTAFDCIDFQPAMRWIDVANDVAFLTMDLQVQGRPDLAAGFMDDYLQASGDYDALATWRFYEVYRALVRAMVAQLSCGGTDPQAGLPYAQWLDRATGSQLPQPRLVLMHGVSGSGKSTVARQWLEHSGAVRVRSDVERKRLFGLEAGQNSQAQGLDIYTAEATTQTFARLQQVARTALQGGYPVVIDAAFLRQSERQNFRQLADALGVPFTILDCDADEATLVQRVQARQQQGHDASEATAQVLAQQLRQREPLTPQEQPFAVRVDTTRTAPAQAVQRLLEPQG</sequence>